<accession>A0A841AHI1</accession>
<feature type="compositionally biased region" description="Low complexity" evidence="1">
    <location>
        <begin position="305"/>
        <end position="316"/>
    </location>
</feature>
<keyword evidence="3" id="KW-1185">Reference proteome</keyword>
<proteinExistence type="predicted"/>
<dbReference type="Pfam" id="PF13830">
    <property type="entry name" value="DUF4192"/>
    <property type="match status" value="1"/>
</dbReference>
<reference evidence="2 3" key="1">
    <citation type="submission" date="2020-08" db="EMBL/GenBank/DDBJ databases">
        <title>Sequencing the genomes of 1000 actinobacteria strains.</title>
        <authorList>
            <person name="Klenk H.-P."/>
        </authorList>
    </citation>
    <scope>NUCLEOTIDE SEQUENCE [LARGE SCALE GENOMIC DNA]</scope>
    <source>
        <strain evidence="2 3">DSM 105784</strain>
    </source>
</reference>
<evidence type="ECO:0008006" key="4">
    <source>
        <dbReference type="Google" id="ProtNLM"/>
    </source>
</evidence>
<evidence type="ECO:0000313" key="3">
    <source>
        <dbReference type="Proteomes" id="UP000536685"/>
    </source>
</evidence>
<dbReference type="AlphaFoldDB" id="A0A841AHI1"/>
<dbReference type="InterPro" id="IPR025447">
    <property type="entry name" value="DUF4192"/>
</dbReference>
<feature type="region of interest" description="Disordered" evidence="1">
    <location>
        <begin position="299"/>
        <end position="327"/>
    </location>
</feature>
<gene>
    <name evidence="2" type="ORF">HD599_001010</name>
</gene>
<protein>
    <recommendedName>
        <fullName evidence="4">DUF4192 family protein</fullName>
    </recommendedName>
</protein>
<evidence type="ECO:0000256" key="1">
    <source>
        <dbReference type="SAM" id="MobiDB-lite"/>
    </source>
</evidence>
<dbReference type="RefSeq" id="WP_184234215.1">
    <property type="nucleotide sequence ID" value="NZ_JACHMJ010000001.1"/>
</dbReference>
<dbReference type="EMBL" id="JACHMJ010000001">
    <property type="protein sequence ID" value="MBB5842687.1"/>
    <property type="molecule type" value="Genomic_DNA"/>
</dbReference>
<name>A0A841AHI1_9MICO</name>
<organism evidence="2 3">
    <name type="scientific">Conyzicola lurida</name>
    <dbReference type="NCBI Taxonomy" id="1172621"/>
    <lineage>
        <taxon>Bacteria</taxon>
        <taxon>Bacillati</taxon>
        <taxon>Actinomycetota</taxon>
        <taxon>Actinomycetes</taxon>
        <taxon>Micrococcales</taxon>
        <taxon>Microbacteriaceae</taxon>
        <taxon>Conyzicola</taxon>
    </lineage>
</organism>
<evidence type="ECO:0000313" key="2">
    <source>
        <dbReference type="EMBL" id="MBB5842687.1"/>
    </source>
</evidence>
<dbReference type="Proteomes" id="UP000536685">
    <property type="component" value="Unassembled WGS sequence"/>
</dbReference>
<comment type="caution">
    <text evidence="2">The sequence shown here is derived from an EMBL/GenBank/DDBJ whole genome shotgun (WGS) entry which is preliminary data.</text>
</comment>
<sequence>MTIVVKASEPHDFLALVPRLVGFHPQNSIVFVAFRGTRTCGAMRYDLPSAGVATDSRHFRRIATTLVGMFSKLRGIDAVVPVVFTDEGFETPDGPVFGDFVDAVVDRFEFSGFRVRDALCVAADGWGSYFDAGVPAAGHPLGLIEDSTVHAGLPRDAPGLGDIDDWVRLPRVDAATVERVARRLDALRDAHAAGQLHPRSNLFDGVQRPDAAPTWLDLYRLADLVGFIEAGLDPEPSEIGDSAAALLIFIAASPSLRDVVLMQWAFDRETGERVYDDAVSFGAGKPADSLDTARLMLGEGRDPIRTASRPRSTCSRRSSHGPRSTTGRRCCACSPG</sequence>